<dbReference type="InterPro" id="IPR042099">
    <property type="entry name" value="ANL_N_sf"/>
</dbReference>
<dbReference type="Pfam" id="PF00501">
    <property type="entry name" value="AMP-binding"/>
    <property type="match status" value="1"/>
</dbReference>
<comment type="caution">
    <text evidence="3">The sequence shown here is derived from an EMBL/GenBank/DDBJ whole genome shotgun (WGS) entry which is preliminary data.</text>
</comment>
<dbReference type="Gene3D" id="3.30.300.30">
    <property type="match status" value="1"/>
</dbReference>
<sequence length="619" mass="66599">MWGEGLRTHFRHSCADILRTITSQTIAFMSLYDFMFTVESSSLDQPWFVDSATGRSVTGRAIKARSDALAQGLWSLLELGAIASTLKSHEDCGIRDVVGVVSPNSLDFGTVVWASHKLGCTVASINGGSTADELKHQFSLSGTRSVFAHIETLEAVIRAAEQCNIPPSRIVVISDMEDLVLPPEYQTMGILTVEAVIRLGEEEMSSAPPINVHSQFGPIAFLCFSSGTTGLPKAVIIPHSSIIANVTQLKTASVPTGQAAPGDRALGIIPFSHMFGLVTLVHLCPHLGVATVAFKSMPPFKYFLETIVRLRIGHLFLVPPLVNAFVKHPATPDFDLEFLRSAMIAAAPLDAEMESAFRRIGGEEFLVTQGFGMTECGGLITGLPMGSEPRPGSVGQLLLSTEAKIVDEHGVVLPPGQRGHLCVRGPQLCIGYLANAQATADAFDVDGFLLTGDIAVMTAEGYYIIVDRLKYMIKNKGYQVSPAELEAHLLSLDIIDDAGVIGKPDDRCGEVPVAFVVLSASGLLQATQGLESVKDSIMLSVQETKSNYKWLHNVHFVQAIPRLPSGKIIAKRLKAMLEGAKAGDEAIRPAPPVSLSWGRSSPFAHMVDIASQLLKHKLY</sequence>
<gene>
    <name evidence="3" type="ORF">DFH07DRAFT_798438</name>
</gene>
<dbReference type="InterPro" id="IPR045851">
    <property type="entry name" value="AMP-bd_C_sf"/>
</dbReference>
<name>A0AAD7NUG7_9AGAR</name>
<feature type="domain" description="AMP-binding enzyme C-terminal" evidence="2">
    <location>
        <begin position="484"/>
        <end position="567"/>
    </location>
</feature>
<dbReference type="PANTHER" id="PTHR24096">
    <property type="entry name" value="LONG-CHAIN-FATTY-ACID--COA LIGASE"/>
    <property type="match status" value="1"/>
</dbReference>
<evidence type="ECO:0000259" key="2">
    <source>
        <dbReference type="Pfam" id="PF13193"/>
    </source>
</evidence>
<evidence type="ECO:0000259" key="1">
    <source>
        <dbReference type="Pfam" id="PF00501"/>
    </source>
</evidence>
<protein>
    <submittedName>
        <fullName evidence="3">Uncharacterized protein</fullName>
    </submittedName>
</protein>
<feature type="domain" description="AMP-dependent synthetase/ligase" evidence="1">
    <location>
        <begin position="81"/>
        <end position="433"/>
    </location>
</feature>
<organism evidence="3 4">
    <name type="scientific">Mycena maculata</name>
    <dbReference type="NCBI Taxonomy" id="230809"/>
    <lineage>
        <taxon>Eukaryota</taxon>
        <taxon>Fungi</taxon>
        <taxon>Dikarya</taxon>
        <taxon>Basidiomycota</taxon>
        <taxon>Agaricomycotina</taxon>
        <taxon>Agaricomycetes</taxon>
        <taxon>Agaricomycetidae</taxon>
        <taxon>Agaricales</taxon>
        <taxon>Marasmiineae</taxon>
        <taxon>Mycenaceae</taxon>
        <taxon>Mycena</taxon>
    </lineage>
</organism>
<dbReference type="InterPro" id="IPR025110">
    <property type="entry name" value="AMP-bd_C"/>
</dbReference>
<evidence type="ECO:0000313" key="3">
    <source>
        <dbReference type="EMBL" id="KAJ7776523.1"/>
    </source>
</evidence>
<proteinExistence type="predicted"/>
<dbReference type="Pfam" id="PF13193">
    <property type="entry name" value="AMP-binding_C"/>
    <property type="match status" value="1"/>
</dbReference>
<dbReference type="GO" id="GO:0016405">
    <property type="term" value="F:CoA-ligase activity"/>
    <property type="evidence" value="ECO:0007669"/>
    <property type="project" value="TreeGrafter"/>
</dbReference>
<reference evidence="3" key="1">
    <citation type="submission" date="2023-03" db="EMBL/GenBank/DDBJ databases">
        <title>Massive genome expansion in bonnet fungi (Mycena s.s.) driven by repeated elements and novel gene families across ecological guilds.</title>
        <authorList>
            <consortium name="Lawrence Berkeley National Laboratory"/>
            <person name="Harder C.B."/>
            <person name="Miyauchi S."/>
            <person name="Viragh M."/>
            <person name="Kuo A."/>
            <person name="Thoen E."/>
            <person name="Andreopoulos B."/>
            <person name="Lu D."/>
            <person name="Skrede I."/>
            <person name="Drula E."/>
            <person name="Henrissat B."/>
            <person name="Morin E."/>
            <person name="Kohler A."/>
            <person name="Barry K."/>
            <person name="LaButti K."/>
            <person name="Morin E."/>
            <person name="Salamov A."/>
            <person name="Lipzen A."/>
            <person name="Mereny Z."/>
            <person name="Hegedus B."/>
            <person name="Baldrian P."/>
            <person name="Stursova M."/>
            <person name="Weitz H."/>
            <person name="Taylor A."/>
            <person name="Grigoriev I.V."/>
            <person name="Nagy L.G."/>
            <person name="Martin F."/>
            <person name="Kauserud H."/>
        </authorList>
    </citation>
    <scope>NUCLEOTIDE SEQUENCE</scope>
    <source>
        <strain evidence="3">CBHHK188m</strain>
    </source>
</reference>
<dbReference type="SUPFAM" id="SSF56801">
    <property type="entry name" value="Acetyl-CoA synthetase-like"/>
    <property type="match status" value="1"/>
</dbReference>
<dbReference type="PANTHER" id="PTHR24096:SF422">
    <property type="entry name" value="BCDNA.GH02901"/>
    <property type="match status" value="1"/>
</dbReference>
<dbReference type="PROSITE" id="PS00455">
    <property type="entry name" value="AMP_BINDING"/>
    <property type="match status" value="1"/>
</dbReference>
<dbReference type="Proteomes" id="UP001215280">
    <property type="component" value="Unassembled WGS sequence"/>
</dbReference>
<dbReference type="EMBL" id="JARJLG010000012">
    <property type="protein sequence ID" value="KAJ7776523.1"/>
    <property type="molecule type" value="Genomic_DNA"/>
</dbReference>
<dbReference type="InterPro" id="IPR000873">
    <property type="entry name" value="AMP-dep_synth/lig_dom"/>
</dbReference>
<keyword evidence="4" id="KW-1185">Reference proteome</keyword>
<dbReference type="InterPro" id="IPR020845">
    <property type="entry name" value="AMP-binding_CS"/>
</dbReference>
<accession>A0AAD7NUG7</accession>
<evidence type="ECO:0000313" key="4">
    <source>
        <dbReference type="Proteomes" id="UP001215280"/>
    </source>
</evidence>
<dbReference type="Gene3D" id="3.40.50.12780">
    <property type="entry name" value="N-terminal domain of ligase-like"/>
    <property type="match status" value="1"/>
</dbReference>
<dbReference type="AlphaFoldDB" id="A0AAD7NUG7"/>